<dbReference type="Pfam" id="PF09361">
    <property type="entry name" value="Phasin_2"/>
    <property type="match status" value="1"/>
</dbReference>
<evidence type="ECO:0000313" key="4">
    <source>
        <dbReference type="Proteomes" id="UP000561459"/>
    </source>
</evidence>
<name>A0A7W6C261_9SPHN</name>
<evidence type="ECO:0000256" key="1">
    <source>
        <dbReference type="SAM" id="MobiDB-lite"/>
    </source>
</evidence>
<dbReference type="EMBL" id="JACIDY010000001">
    <property type="protein sequence ID" value="MBB3939040.1"/>
    <property type="molecule type" value="Genomic_DNA"/>
</dbReference>
<dbReference type="Proteomes" id="UP000561459">
    <property type="component" value="Unassembled WGS sequence"/>
</dbReference>
<keyword evidence="4" id="KW-1185">Reference proteome</keyword>
<comment type="caution">
    <text evidence="3">The sequence shown here is derived from an EMBL/GenBank/DDBJ whole genome shotgun (WGS) entry which is preliminary data.</text>
</comment>
<feature type="compositionally biased region" description="Polar residues" evidence="1">
    <location>
        <begin position="149"/>
        <end position="171"/>
    </location>
</feature>
<sequence length="323" mass="32762">MADNGKPRKSSSFAKAGVGVPSSPAKPVAALGKAKAAQAKPAPATTAFVPVAAKAKPESAVAVSPPLASTAPAVSKPAIKVPEVAVPPVPQITAPIDKLAIGATPPLKAALAEPSLPIAAPVVAGLMDAASKASEAPSAQADTKDSAVAPQQPSQNLEAKSEPTPTVSSTKDSIMDMSANISSFQTAMGEAQTKAQKALEKSQAVFGEVSEFTKGNVEAVIASGKILANGMQDLGSSLVAEGRTSFESMTADMKELAAAKSPTDFLKVQSEMARKNFDTIVAQSSKNTEAFLKLMSDVYAPITGRVSLAVEKVRQSAPTSVAA</sequence>
<feature type="region of interest" description="Disordered" evidence="1">
    <location>
        <begin position="129"/>
        <end position="171"/>
    </location>
</feature>
<feature type="domain" description="Phasin" evidence="2">
    <location>
        <begin position="208"/>
        <end position="305"/>
    </location>
</feature>
<proteinExistence type="predicted"/>
<dbReference type="PROSITE" id="PS50138">
    <property type="entry name" value="BRCA2_REPEAT"/>
    <property type="match status" value="1"/>
</dbReference>
<dbReference type="RefSeq" id="WP_183615834.1">
    <property type="nucleotide sequence ID" value="NZ_JACIDY010000001.1"/>
</dbReference>
<dbReference type="InterPro" id="IPR002093">
    <property type="entry name" value="BRCA2_repeat"/>
</dbReference>
<evidence type="ECO:0000313" key="3">
    <source>
        <dbReference type="EMBL" id="MBB3939040.1"/>
    </source>
</evidence>
<dbReference type="AlphaFoldDB" id="A0A7W6C261"/>
<gene>
    <name evidence="3" type="ORF">GGR39_000669</name>
</gene>
<protein>
    <recommendedName>
        <fullName evidence="2">Phasin domain-containing protein</fullName>
    </recommendedName>
</protein>
<reference evidence="3 4" key="1">
    <citation type="submission" date="2020-08" db="EMBL/GenBank/DDBJ databases">
        <title>Genomic Encyclopedia of Type Strains, Phase IV (KMG-IV): sequencing the most valuable type-strain genomes for metagenomic binning, comparative biology and taxonomic classification.</title>
        <authorList>
            <person name="Goeker M."/>
        </authorList>
    </citation>
    <scope>NUCLEOTIDE SEQUENCE [LARGE SCALE GENOMIC DNA]</scope>
    <source>
        <strain evidence="3 4">DSM 27568</strain>
    </source>
</reference>
<organism evidence="3 4">
    <name type="scientific">Novosphingobium fluoreni</name>
    <dbReference type="NCBI Taxonomy" id="1391222"/>
    <lineage>
        <taxon>Bacteria</taxon>
        <taxon>Pseudomonadati</taxon>
        <taxon>Pseudomonadota</taxon>
        <taxon>Alphaproteobacteria</taxon>
        <taxon>Sphingomonadales</taxon>
        <taxon>Sphingomonadaceae</taxon>
        <taxon>Novosphingobium</taxon>
    </lineage>
</organism>
<feature type="region of interest" description="Disordered" evidence="1">
    <location>
        <begin position="1"/>
        <end position="26"/>
    </location>
</feature>
<dbReference type="InterPro" id="IPR018968">
    <property type="entry name" value="Phasin"/>
</dbReference>
<evidence type="ECO:0000259" key="2">
    <source>
        <dbReference type="Pfam" id="PF09361"/>
    </source>
</evidence>
<accession>A0A7W6C261</accession>